<protein>
    <submittedName>
        <fullName evidence="5">N-acetylmuramoyl-L-alanine amidase</fullName>
    </submittedName>
</protein>
<accession>A0A943I3L1</accession>
<evidence type="ECO:0000256" key="1">
    <source>
        <dbReference type="ARBA" id="ARBA00022801"/>
    </source>
</evidence>
<feature type="region of interest" description="Disordered" evidence="2">
    <location>
        <begin position="153"/>
        <end position="176"/>
    </location>
</feature>
<organism evidence="5 6">
    <name type="scientific">Acidaminococcus intestini</name>
    <dbReference type="NCBI Taxonomy" id="187327"/>
    <lineage>
        <taxon>Bacteria</taxon>
        <taxon>Bacillati</taxon>
        <taxon>Bacillota</taxon>
        <taxon>Negativicutes</taxon>
        <taxon>Acidaminococcales</taxon>
        <taxon>Acidaminococcaceae</taxon>
        <taxon>Acidaminococcus</taxon>
    </lineage>
</organism>
<feature type="chain" id="PRO_5037396664" evidence="3">
    <location>
        <begin position="36"/>
        <end position="376"/>
    </location>
</feature>
<feature type="signal peptide" evidence="3">
    <location>
        <begin position="1"/>
        <end position="35"/>
    </location>
</feature>
<gene>
    <name evidence="5" type="ORF">KHX13_01325</name>
</gene>
<evidence type="ECO:0000256" key="3">
    <source>
        <dbReference type="SAM" id="SignalP"/>
    </source>
</evidence>
<dbReference type="CDD" id="cd02696">
    <property type="entry name" value="MurNAc-LAA"/>
    <property type="match status" value="1"/>
</dbReference>
<dbReference type="AlphaFoldDB" id="A0A943I3L1"/>
<dbReference type="SMART" id="SM00646">
    <property type="entry name" value="Ami_3"/>
    <property type="match status" value="1"/>
</dbReference>
<sequence>MVKSTGIKGGPIVLKKILLMSCALLALVGATVVHAAPRITKVAYGVSPDRQLRVVLETTTPARMRSEFIEKELQVTVGARLNSSVSRSYVPKNAPYVSKVVLEPKGSETLVRIHMKRKLDKGDYRTFNLKRDSVYKRPTRSVIDVIAGPSRKTFGTQKKSSSLEKKPWRPSTQGSGYSVVGGIEGKRITLDPGHGGTDPGTHGLVTGAYEKDITLPISKMVKTYLEDKGAIVYMTRTTDVDVYGPDATDVQELQARVDVAEENKSDLFISLHINASVNTSVGGYSTYYHPKTKYDIQVAQCIQDELLKTGDLEDLGVRYANFYVNKRSTMPGALVEMLFLTNKREEKLLNNSWFQKKIAKAIADGIEDFYNQHRGG</sequence>
<dbReference type="InterPro" id="IPR050695">
    <property type="entry name" value="N-acetylmuramoyl_amidase_3"/>
</dbReference>
<dbReference type="GO" id="GO:0008745">
    <property type="term" value="F:N-acetylmuramoyl-L-alanine amidase activity"/>
    <property type="evidence" value="ECO:0007669"/>
    <property type="project" value="InterPro"/>
</dbReference>
<proteinExistence type="predicted"/>
<dbReference type="EMBL" id="JAGZCZ010000001">
    <property type="protein sequence ID" value="MBS5518977.1"/>
    <property type="molecule type" value="Genomic_DNA"/>
</dbReference>
<evidence type="ECO:0000259" key="4">
    <source>
        <dbReference type="SMART" id="SM00646"/>
    </source>
</evidence>
<comment type="caution">
    <text evidence="5">The sequence shown here is derived from an EMBL/GenBank/DDBJ whole genome shotgun (WGS) entry which is preliminary data.</text>
</comment>
<evidence type="ECO:0000313" key="5">
    <source>
        <dbReference type="EMBL" id="MBS5518977.1"/>
    </source>
</evidence>
<keyword evidence="1" id="KW-0378">Hydrolase</keyword>
<dbReference type="Gene3D" id="3.40.630.40">
    <property type="entry name" value="Zn-dependent exopeptidases"/>
    <property type="match status" value="1"/>
</dbReference>
<evidence type="ECO:0000313" key="6">
    <source>
        <dbReference type="Proteomes" id="UP000754226"/>
    </source>
</evidence>
<dbReference type="InterPro" id="IPR002508">
    <property type="entry name" value="MurNAc-LAA_cat"/>
</dbReference>
<dbReference type="GO" id="GO:0030288">
    <property type="term" value="C:outer membrane-bounded periplasmic space"/>
    <property type="evidence" value="ECO:0007669"/>
    <property type="project" value="TreeGrafter"/>
</dbReference>
<dbReference type="GO" id="GO:0009253">
    <property type="term" value="P:peptidoglycan catabolic process"/>
    <property type="evidence" value="ECO:0007669"/>
    <property type="project" value="InterPro"/>
</dbReference>
<reference evidence="5" key="1">
    <citation type="submission" date="2021-02" db="EMBL/GenBank/DDBJ databases">
        <title>Infant gut strain persistence is associated with maternal origin, phylogeny, and functional potential including surface adhesion and iron acquisition.</title>
        <authorList>
            <person name="Lou Y.C."/>
        </authorList>
    </citation>
    <scope>NUCLEOTIDE SEQUENCE</scope>
    <source>
        <strain evidence="5">L3_106_000M1_dasL3_106_000M1_concoct_15</strain>
    </source>
</reference>
<name>A0A943I3L1_9FIRM</name>
<dbReference type="PANTHER" id="PTHR30404:SF0">
    <property type="entry name" value="N-ACETYLMURAMOYL-L-ALANINE AMIDASE AMIC"/>
    <property type="match status" value="1"/>
</dbReference>
<dbReference type="PANTHER" id="PTHR30404">
    <property type="entry name" value="N-ACETYLMURAMOYL-L-ALANINE AMIDASE"/>
    <property type="match status" value="1"/>
</dbReference>
<dbReference type="Proteomes" id="UP000754226">
    <property type="component" value="Unassembled WGS sequence"/>
</dbReference>
<feature type="domain" description="MurNAc-LAA" evidence="4">
    <location>
        <begin position="257"/>
        <end position="367"/>
    </location>
</feature>
<dbReference type="SUPFAM" id="SSF53187">
    <property type="entry name" value="Zn-dependent exopeptidases"/>
    <property type="match status" value="1"/>
</dbReference>
<evidence type="ECO:0000256" key="2">
    <source>
        <dbReference type="SAM" id="MobiDB-lite"/>
    </source>
</evidence>
<keyword evidence="3" id="KW-0732">Signal</keyword>
<dbReference type="Pfam" id="PF01520">
    <property type="entry name" value="Amidase_3"/>
    <property type="match status" value="1"/>
</dbReference>